<keyword evidence="2" id="KW-1133">Transmembrane helix</keyword>
<reference evidence="4" key="1">
    <citation type="submission" date="2025-08" db="UniProtKB">
        <authorList>
            <consortium name="RefSeq"/>
        </authorList>
    </citation>
    <scope>IDENTIFICATION</scope>
    <source>
        <tissue evidence="4">Gonad</tissue>
    </source>
</reference>
<name>A0A6P4Y9N2_BRABE</name>
<feature type="transmembrane region" description="Helical" evidence="2">
    <location>
        <begin position="30"/>
        <end position="51"/>
    </location>
</feature>
<proteinExistence type="predicted"/>
<evidence type="ECO:0000313" key="4">
    <source>
        <dbReference type="RefSeq" id="XP_019625755.1"/>
    </source>
</evidence>
<feature type="compositionally biased region" description="Low complexity" evidence="1">
    <location>
        <begin position="259"/>
        <end position="274"/>
    </location>
</feature>
<organism evidence="3 4">
    <name type="scientific">Branchiostoma belcheri</name>
    <name type="common">Amphioxus</name>
    <dbReference type="NCBI Taxonomy" id="7741"/>
    <lineage>
        <taxon>Eukaryota</taxon>
        <taxon>Metazoa</taxon>
        <taxon>Chordata</taxon>
        <taxon>Cephalochordata</taxon>
        <taxon>Leptocardii</taxon>
        <taxon>Amphioxiformes</taxon>
        <taxon>Branchiostomatidae</taxon>
        <taxon>Branchiostoma</taxon>
    </lineage>
</organism>
<keyword evidence="2" id="KW-0472">Membrane</keyword>
<feature type="compositionally biased region" description="Polar residues" evidence="1">
    <location>
        <begin position="338"/>
        <end position="354"/>
    </location>
</feature>
<feature type="compositionally biased region" description="Polar residues" evidence="1">
    <location>
        <begin position="275"/>
        <end position="288"/>
    </location>
</feature>
<evidence type="ECO:0000313" key="3">
    <source>
        <dbReference type="Proteomes" id="UP000515135"/>
    </source>
</evidence>
<dbReference type="GeneID" id="109471026"/>
<sequence length="456" mass="49108">MRHVIRSSVINISTGGGDISRQTVWQPERFIMATSVLMTFLVFMLFSTITYTHDIRVRQALLAVPKSNIPIPTERTEVTPDTTVSGYSAEDFTDSSQTETTPSSGELSGNASDFWNVDTNGTEEGIVDKYINSTGTGNITELALNSTELFGNDTVIASDGMENNTTNMTAEINTTANITDQLEETADNSTEVSVNSTELTANSTEFPANSTEFPANSTDFPTDWTGTLPTMSLGTETTGSTGYGTTESSTASVYETTQTMETSTLEEPTSTSPMWESSTAMTTPQISTEELALWSTTTSKFTPTPTTESTSTPATESTPVAATESTLGAMESTPAGATPTTEYTSTSNEQQTTPMEAPKTVSAKEDNKTEGDKDEGGDKSFGEQIREKLKSHEARFILSIMIPVGAGVVGAVAIVGFVYGVKACRRRFRRKRKLRPEETMGMDRVMLLAGSSDEEF</sequence>
<feature type="compositionally biased region" description="Polar residues" evidence="1">
    <location>
        <begin position="94"/>
        <end position="112"/>
    </location>
</feature>
<gene>
    <name evidence="4" type="primary">LOC109471026</name>
</gene>
<dbReference type="AlphaFoldDB" id="A0A6P4Y9N2"/>
<evidence type="ECO:0000256" key="2">
    <source>
        <dbReference type="SAM" id="Phobius"/>
    </source>
</evidence>
<feature type="compositionally biased region" description="Low complexity" evidence="1">
    <location>
        <begin position="295"/>
        <end position="326"/>
    </location>
</feature>
<feature type="region of interest" description="Disordered" evidence="1">
    <location>
        <begin position="232"/>
        <end position="381"/>
    </location>
</feature>
<keyword evidence="2" id="KW-0812">Transmembrane</keyword>
<keyword evidence="3" id="KW-1185">Reference proteome</keyword>
<dbReference type="Proteomes" id="UP000515135">
    <property type="component" value="Unplaced"/>
</dbReference>
<protein>
    <submittedName>
        <fullName evidence="4">Flocculation protein FLO11-like isoform X2</fullName>
    </submittedName>
</protein>
<feature type="region of interest" description="Disordered" evidence="1">
    <location>
        <begin position="71"/>
        <end position="112"/>
    </location>
</feature>
<feature type="compositionally biased region" description="Low complexity" evidence="1">
    <location>
        <begin position="232"/>
        <end position="250"/>
    </location>
</feature>
<evidence type="ECO:0000256" key="1">
    <source>
        <dbReference type="SAM" id="MobiDB-lite"/>
    </source>
</evidence>
<accession>A0A6P4Y9N2</accession>
<feature type="transmembrane region" description="Helical" evidence="2">
    <location>
        <begin position="396"/>
        <end position="421"/>
    </location>
</feature>
<dbReference type="OrthoDB" id="10049984at2759"/>
<dbReference type="RefSeq" id="XP_019625755.1">
    <property type="nucleotide sequence ID" value="XM_019770196.1"/>
</dbReference>
<feature type="compositionally biased region" description="Basic and acidic residues" evidence="1">
    <location>
        <begin position="362"/>
        <end position="381"/>
    </location>
</feature>